<proteinExistence type="predicted"/>
<name>A0ACB7GEE9_MANES</name>
<comment type="caution">
    <text evidence="1">The sequence shown here is derived from an EMBL/GenBank/DDBJ whole genome shotgun (WGS) entry which is preliminary data.</text>
</comment>
<protein>
    <submittedName>
        <fullName evidence="1">Uncharacterized protein</fullName>
    </submittedName>
</protein>
<reference evidence="2" key="1">
    <citation type="journal article" date="2016" name="Nat. Biotechnol.">
        <title>Sequencing wild and cultivated cassava and related species reveals extensive interspecific hybridization and genetic diversity.</title>
        <authorList>
            <person name="Bredeson J.V."/>
            <person name="Lyons J.B."/>
            <person name="Prochnik S.E."/>
            <person name="Wu G.A."/>
            <person name="Ha C.M."/>
            <person name="Edsinger-Gonzales E."/>
            <person name="Grimwood J."/>
            <person name="Schmutz J."/>
            <person name="Rabbi I.Y."/>
            <person name="Egesi C."/>
            <person name="Nauluvula P."/>
            <person name="Lebot V."/>
            <person name="Ndunguru J."/>
            <person name="Mkamilo G."/>
            <person name="Bart R.S."/>
            <person name="Setter T.L."/>
            <person name="Gleadow R.M."/>
            <person name="Kulakow P."/>
            <person name="Ferguson M.E."/>
            <person name="Rounsley S."/>
            <person name="Rokhsar D.S."/>
        </authorList>
    </citation>
    <scope>NUCLEOTIDE SEQUENCE [LARGE SCALE GENOMIC DNA]</scope>
    <source>
        <strain evidence="2">cv. AM560-2</strain>
    </source>
</reference>
<evidence type="ECO:0000313" key="2">
    <source>
        <dbReference type="Proteomes" id="UP000091857"/>
    </source>
</evidence>
<gene>
    <name evidence="1" type="ORF">MANES_14G021600v8</name>
</gene>
<accession>A0ACB7GEE9</accession>
<dbReference type="EMBL" id="CM004400">
    <property type="protein sequence ID" value="KAG8638371.1"/>
    <property type="molecule type" value="Genomic_DNA"/>
</dbReference>
<sequence>MKDETVLCCELEFWAYLIVCFILASFAGITSGLALGLLSFTKVDLEVLIKAGQPQHRKNAAKILSIVKNEHLVLCTLLIVKSLAIEALPLFLESILPPWAAILMSVTLVIAFGEIIPQAVCSRHGLTLGANLSPLVHFLLLFLYPIAYPISKLLDWMLGKEHSALLRRAELKTLVDLHADEKSAKDAMTPISEIFSLDINSKLDMHTMGLIMSKGHSRVPIYSGSPSNLIGIILVKHLIFCHPEDETPIKHMNIRRIPRVHEDWPLYNILSQFQKGHSHMAFVMKRKNNVKITGTNEVGKATVLTVDTDSNSRQTEEERKETSPLCDQIASINVSPNTSPLHSTDTEFQSPTLKGVIEQGKQLDPQSKIWKQGVGDISYKDLEYPPNNLDEEVLGIITMEDVMEELLQGEILDETDEYVAVHSKIRINLLPSRTSSGSSGRVSLSDRHWKTPQPSPLSSYTPILRSPIPPHTRPPLERPILYASPAKSTVSRKP</sequence>
<dbReference type="Proteomes" id="UP000091857">
    <property type="component" value="Chromosome 14"/>
</dbReference>
<evidence type="ECO:0000313" key="1">
    <source>
        <dbReference type="EMBL" id="KAG8638371.1"/>
    </source>
</evidence>
<organism evidence="1 2">
    <name type="scientific">Manihot esculenta</name>
    <name type="common">Cassava</name>
    <name type="synonym">Jatropha manihot</name>
    <dbReference type="NCBI Taxonomy" id="3983"/>
    <lineage>
        <taxon>Eukaryota</taxon>
        <taxon>Viridiplantae</taxon>
        <taxon>Streptophyta</taxon>
        <taxon>Embryophyta</taxon>
        <taxon>Tracheophyta</taxon>
        <taxon>Spermatophyta</taxon>
        <taxon>Magnoliopsida</taxon>
        <taxon>eudicotyledons</taxon>
        <taxon>Gunneridae</taxon>
        <taxon>Pentapetalae</taxon>
        <taxon>rosids</taxon>
        <taxon>fabids</taxon>
        <taxon>Malpighiales</taxon>
        <taxon>Euphorbiaceae</taxon>
        <taxon>Crotonoideae</taxon>
        <taxon>Manihoteae</taxon>
        <taxon>Manihot</taxon>
    </lineage>
</organism>
<keyword evidence="2" id="KW-1185">Reference proteome</keyword>